<keyword evidence="4" id="KW-1134">Transmembrane beta strand</keyword>
<keyword evidence="7" id="KW-0998">Cell outer membrane</keyword>
<keyword evidence="3" id="KW-0813">Transport</keyword>
<evidence type="ECO:0000313" key="10">
    <source>
        <dbReference type="EMBL" id="MBC2594788.1"/>
    </source>
</evidence>
<evidence type="ECO:0000256" key="3">
    <source>
        <dbReference type="ARBA" id="ARBA00022448"/>
    </source>
</evidence>
<evidence type="ECO:0000256" key="4">
    <source>
        <dbReference type="ARBA" id="ARBA00022452"/>
    </source>
</evidence>
<dbReference type="Pfam" id="PF02321">
    <property type="entry name" value="OEP"/>
    <property type="match status" value="2"/>
</dbReference>
<feature type="region of interest" description="Disordered" evidence="9">
    <location>
        <begin position="499"/>
        <end position="589"/>
    </location>
</feature>
<sequence length="589" mass="64115">MNRAPFQRSALTVGLLAFGAGLLLTSCVNVDEEVSRRPSELWKPPAESLPGQNVVVPGPRPSAASNQIGVKPLDLPTLLDISLENNPETRASWYQAKASAAAYGQSQSDYYPTVSVSGSVGREYAKNYLVQGTQNATTYGPSLTMNWLLFNFGQRSATADSARESLYAANFAFNQTYQDIVQQVVTAYYDLHAANSSLAATEASLENAKATYQAAKTKLETGLGNKQDMLRALADVKTVEAQMEVDYANIERSRAQLAAALGIKVGEYLQIEPPAAPPSFAEVDEGVSGLVALALQQRPDILQSYAETRSAEYDLAAAQAALWPELSLQAQGSYTHSINRTNNPMEYAQAALVLEWDIFQGFNKKYNIEKARSTLRSQEQAMLNQKIQVVSNVWTYYFAFRSAIKQVDASKEAVTAQQQAYDAISIGYNTGINSLLDLLTAQQDLDTSRQALVDAESRLANSVANLANAIGSLPQPAQRIEERYASEEMSKEQKEALAVDGLFRDSDPDPEPLTPQWMEKDEDAKDGSGASQPQADNAQGDKGTQRHDDGGQQGIHQPSQADDHSQQIIEDREAENVADGQLPPSADLE</sequence>
<evidence type="ECO:0000256" key="2">
    <source>
        <dbReference type="ARBA" id="ARBA00007613"/>
    </source>
</evidence>
<organism evidence="10 11">
    <name type="scientific">Ruficoccus amylovorans</name>
    <dbReference type="NCBI Taxonomy" id="1804625"/>
    <lineage>
        <taxon>Bacteria</taxon>
        <taxon>Pseudomonadati</taxon>
        <taxon>Verrucomicrobiota</taxon>
        <taxon>Opitutia</taxon>
        <taxon>Puniceicoccales</taxon>
        <taxon>Cerasicoccaceae</taxon>
        <taxon>Ruficoccus</taxon>
    </lineage>
</organism>
<dbReference type="InterPro" id="IPR003423">
    <property type="entry name" value="OMP_efflux"/>
</dbReference>
<dbReference type="GO" id="GO:0009279">
    <property type="term" value="C:cell outer membrane"/>
    <property type="evidence" value="ECO:0007669"/>
    <property type="project" value="UniProtKB-SubCell"/>
</dbReference>
<dbReference type="GO" id="GO:0015288">
    <property type="term" value="F:porin activity"/>
    <property type="evidence" value="ECO:0007669"/>
    <property type="project" value="TreeGrafter"/>
</dbReference>
<evidence type="ECO:0000256" key="7">
    <source>
        <dbReference type="ARBA" id="ARBA00023237"/>
    </source>
</evidence>
<dbReference type="PANTHER" id="PTHR30026">
    <property type="entry name" value="OUTER MEMBRANE PROTEIN TOLC"/>
    <property type="match status" value="1"/>
</dbReference>
<name>A0A842HFH1_9BACT</name>
<comment type="subcellular location">
    <subcellularLocation>
        <location evidence="1">Cell outer membrane</location>
    </subcellularLocation>
</comment>
<dbReference type="GO" id="GO:1990281">
    <property type="term" value="C:efflux pump complex"/>
    <property type="evidence" value="ECO:0007669"/>
    <property type="project" value="TreeGrafter"/>
</dbReference>
<accession>A0A842HFH1</accession>
<dbReference type="SUPFAM" id="SSF56954">
    <property type="entry name" value="Outer membrane efflux proteins (OEP)"/>
    <property type="match status" value="1"/>
</dbReference>
<dbReference type="AlphaFoldDB" id="A0A842HFH1"/>
<keyword evidence="8" id="KW-0175">Coiled coil</keyword>
<protein>
    <submittedName>
        <fullName evidence="10">TolC family protein</fullName>
    </submittedName>
</protein>
<keyword evidence="6" id="KW-0472">Membrane</keyword>
<evidence type="ECO:0000313" key="11">
    <source>
        <dbReference type="Proteomes" id="UP000546464"/>
    </source>
</evidence>
<dbReference type="EMBL" id="JACHVB010000034">
    <property type="protein sequence ID" value="MBC2594788.1"/>
    <property type="molecule type" value="Genomic_DNA"/>
</dbReference>
<comment type="caution">
    <text evidence="10">The sequence shown here is derived from an EMBL/GenBank/DDBJ whole genome shotgun (WGS) entry which is preliminary data.</text>
</comment>
<evidence type="ECO:0000256" key="9">
    <source>
        <dbReference type="SAM" id="MobiDB-lite"/>
    </source>
</evidence>
<evidence type="ECO:0000256" key="8">
    <source>
        <dbReference type="SAM" id="Coils"/>
    </source>
</evidence>
<dbReference type="InterPro" id="IPR051906">
    <property type="entry name" value="TolC-like"/>
</dbReference>
<feature type="compositionally biased region" description="Basic and acidic residues" evidence="9">
    <location>
        <begin position="561"/>
        <end position="575"/>
    </location>
</feature>
<evidence type="ECO:0000256" key="1">
    <source>
        <dbReference type="ARBA" id="ARBA00004442"/>
    </source>
</evidence>
<dbReference type="PROSITE" id="PS51257">
    <property type="entry name" value="PROKAR_LIPOPROTEIN"/>
    <property type="match status" value="1"/>
</dbReference>
<reference evidence="10 11" key="1">
    <citation type="submission" date="2020-07" db="EMBL/GenBank/DDBJ databases">
        <authorList>
            <person name="Feng X."/>
        </authorList>
    </citation>
    <scope>NUCLEOTIDE SEQUENCE [LARGE SCALE GENOMIC DNA]</scope>
    <source>
        <strain evidence="10 11">JCM31066</strain>
    </source>
</reference>
<gene>
    <name evidence="10" type="ORF">H5P28_10995</name>
</gene>
<evidence type="ECO:0000256" key="6">
    <source>
        <dbReference type="ARBA" id="ARBA00023136"/>
    </source>
</evidence>
<dbReference type="Gene3D" id="1.20.1600.10">
    <property type="entry name" value="Outer membrane efflux proteins (OEP)"/>
    <property type="match status" value="1"/>
</dbReference>
<dbReference type="PANTHER" id="PTHR30026:SF20">
    <property type="entry name" value="OUTER MEMBRANE PROTEIN TOLC"/>
    <property type="match status" value="1"/>
</dbReference>
<feature type="coiled-coil region" evidence="8">
    <location>
        <begin position="191"/>
        <end position="218"/>
    </location>
</feature>
<keyword evidence="11" id="KW-1185">Reference proteome</keyword>
<dbReference type="Proteomes" id="UP000546464">
    <property type="component" value="Unassembled WGS sequence"/>
</dbReference>
<dbReference type="GO" id="GO:0015562">
    <property type="term" value="F:efflux transmembrane transporter activity"/>
    <property type="evidence" value="ECO:0007669"/>
    <property type="project" value="InterPro"/>
</dbReference>
<proteinExistence type="inferred from homology"/>
<dbReference type="RefSeq" id="WP_185675753.1">
    <property type="nucleotide sequence ID" value="NZ_JACHVB010000034.1"/>
</dbReference>
<evidence type="ECO:0000256" key="5">
    <source>
        <dbReference type="ARBA" id="ARBA00022692"/>
    </source>
</evidence>
<keyword evidence="5" id="KW-0812">Transmembrane</keyword>
<comment type="similarity">
    <text evidence="2">Belongs to the outer membrane factor (OMF) (TC 1.B.17) family.</text>
</comment>